<evidence type="ECO:0000259" key="1">
    <source>
        <dbReference type="Pfam" id="PF03184"/>
    </source>
</evidence>
<dbReference type="InterPro" id="IPR004875">
    <property type="entry name" value="DDE_SF_endonuclease_dom"/>
</dbReference>
<proteinExistence type="predicted"/>
<evidence type="ECO:0000313" key="2">
    <source>
        <dbReference type="EMBL" id="TEA36674.1"/>
    </source>
</evidence>
<sequence length="83" mass="9592">VVHLSPNTMLLIQPTDQGVIPTFKKYYLHHTFHQAVKASDGSGTTLQHFWKDCNIYKVIKNINFDWHEVMAITTTGVWKHLCP</sequence>
<keyword evidence="3" id="KW-1185">Reference proteome</keyword>
<feature type="non-terminal residue" evidence="2">
    <location>
        <position position="1"/>
    </location>
</feature>
<dbReference type="GO" id="GO:0003676">
    <property type="term" value="F:nucleic acid binding"/>
    <property type="evidence" value="ECO:0007669"/>
    <property type="project" value="InterPro"/>
</dbReference>
<dbReference type="Proteomes" id="UP000295264">
    <property type="component" value="Unassembled WGS sequence"/>
</dbReference>
<feature type="non-terminal residue" evidence="2">
    <location>
        <position position="83"/>
    </location>
</feature>
<feature type="domain" description="DDE-1" evidence="1">
    <location>
        <begin position="2"/>
        <end position="77"/>
    </location>
</feature>
<reference evidence="2 3" key="1">
    <citation type="journal article" date="2018" name="Genomics">
        <title>Molecular footprints of inshore aquatic adaptation in Indo-Pacific humpback dolphin (Sousa chinensis).</title>
        <authorList>
            <person name="Ming Y."/>
            <person name="Jian J."/>
            <person name="Yu F."/>
            <person name="Yu X."/>
            <person name="Wang J."/>
            <person name="Liu W."/>
        </authorList>
    </citation>
    <scope>NUCLEOTIDE SEQUENCE [LARGE SCALE GENOMIC DNA]</scope>
    <source>
        <strain evidence="2">MY-2018</strain>
        <tissue evidence="2">Skin</tissue>
    </source>
</reference>
<comment type="caution">
    <text evidence="2">The sequence shown here is derived from an EMBL/GenBank/DDBJ whole genome shotgun (WGS) entry which is preliminary data.</text>
</comment>
<organism evidence="2 3">
    <name type="scientific">Sousa chinensis</name>
    <name type="common">Indo-pacific humpbacked dolphin</name>
    <name type="synonym">Steno chinensis</name>
    <dbReference type="NCBI Taxonomy" id="103600"/>
    <lineage>
        <taxon>Eukaryota</taxon>
        <taxon>Metazoa</taxon>
        <taxon>Chordata</taxon>
        <taxon>Craniata</taxon>
        <taxon>Vertebrata</taxon>
        <taxon>Euteleostomi</taxon>
        <taxon>Mammalia</taxon>
        <taxon>Eutheria</taxon>
        <taxon>Laurasiatheria</taxon>
        <taxon>Artiodactyla</taxon>
        <taxon>Whippomorpha</taxon>
        <taxon>Cetacea</taxon>
        <taxon>Odontoceti</taxon>
        <taxon>Delphinidae</taxon>
        <taxon>Sousa</taxon>
    </lineage>
</organism>
<evidence type="ECO:0000313" key="3">
    <source>
        <dbReference type="Proteomes" id="UP000295264"/>
    </source>
</evidence>
<dbReference type="AlphaFoldDB" id="A0A484GLS6"/>
<dbReference type="Pfam" id="PF03184">
    <property type="entry name" value="DDE_1"/>
    <property type="match status" value="1"/>
</dbReference>
<accession>A0A484GLS6</accession>
<protein>
    <recommendedName>
        <fullName evidence="1">DDE-1 domain-containing protein</fullName>
    </recommendedName>
</protein>
<gene>
    <name evidence="2" type="ORF">DBR06_SOUSAS310077</name>
</gene>
<name>A0A484GLS6_SOUCH</name>
<dbReference type="EMBL" id="QWLN02005965">
    <property type="protein sequence ID" value="TEA36674.1"/>
    <property type="molecule type" value="Genomic_DNA"/>
</dbReference>